<proteinExistence type="predicted"/>
<feature type="non-terminal residue" evidence="1">
    <location>
        <position position="1"/>
    </location>
</feature>
<sequence>ADMSFTIKRAFHVSPFNDRNGIYKAFCKDPKSGYLDMRLVMYTDPSQPDDASNAHESYESKTTMQRSRKKLIATASGHSYSLNLLSLIYAIMTYPLEVFLTMPRILKEAYKLHYYKNLGIYHRPIPVTETVVKLDPNFIELHTSIIHITIYLPDQNMLPIQIYPDNYNDEVLHSPQNIKHIKISLHNYSFFTNLLINQNFYRALLIGYFEKAWDCDNLSALIDLFFNQPNTTEDCSKGKHDNSIHRDNKPRLNFYESKTALIRRWYWKTILCNDDAGGVKSKQEFDEMLHSLWPVEGVNRDFIASIAQKIITKYLFYLVSRHTSIIHITIYLPDQNMLPIQIYPDNYNDEVLHSPQNIKHIKISLHNYSFFTNLLINQNFYRALLIGYFEKAWDCDNLSALIDLFFNQPNTTEDCSKGKHDNSIHRDNKPRLNFYESKTALIRRWYWKTILCNDDAGGVKSKQEFDEMLHSLWPVEGVNRDFIASIAQNDVCFDLRLEAIINSHKNVATALRDLLIKNNNDKILALFGYTHLYLLTIPSNNSIKHLQPLISHQLHLLPFPPRYIPYEGKEPIIHVIDRFMFLENYSKSKKRWEKIKYLLMVGLMACAYKADSIVWKLTTRFIDGPSGNPFLSEKWLWEGVIDLLKGGEDYEKEFYKVEEITELKKEKKDKNFLEGWEVVYERKANNHKLELMTSPSPLLLLQKKDEMLKKDKQFRLCFESCCSNEHALESCDELEQQVSSCNQNETHFKLVSKRTPLNNLPFHYKSSLLPVRSLFTKRSPIFLDIGSEGYNQCQQEKLCDSNIAECCSQQQQQHICNENENSLTKVGKRGLSKRTMNIGNQSQMKILNGRSHKGNYNGLYKKDGNYHREIPRTP</sequence>
<protein>
    <submittedName>
        <fullName evidence="1">28686_t:CDS:1</fullName>
    </submittedName>
</protein>
<evidence type="ECO:0000313" key="1">
    <source>
        <dbReference type="EMBL" id="CAG8682066.1"/>
    </source>
</evidence>
<comment type="caution">
    <text evidence="1">The sequence shown here is derived from an EMBL/GenBank/DDBJ whole genome shotgun (WGS) entry which is preliminary data.</text>
</comment>
<gene>
    <name evidence="1" type="ORF">RPERSI_LOCUS9158</name>
</gene>
<accession>A0ACA9NXA1</accession>
<organism evidence="1 2">
    <name type="scientific">Racocetra persica</name>
    <dbReference type="NCBI Taxonomy" id="160502"/>
    <lineage>
        <taxon>Eukaryota</taxon>
        <taxon>Fungi</taxon>
        <taxon>Fungi incertae sedis</taxon>
        <taxon>Mucoromycota</taxon>
        <taxon>Glomeromycotina</taxon>
        <taxon>Glomeromycetes</taxon>
        <taxon>Diversisporales</taxon>
        <taxon>Gigasporaceae</taxon>
        <taxon>Racocetra</taxon>
    </lineage>
</organism>
<dbReference type="Proteomes" id="UP000789920">
    <property type="component" value="Unassembled WGS sequence"/>
</dbReference>
<reference evidence="1" key="1">
    <citation type="submission" date="2021-06" db="EMBL/GenBank/DDBJ databases">
        <authorList>
            <person name="Kallberg Y."/>
            <person name="Tangrot J."/>
            <person name="Rosling A."/>
        </authorList>
    </citation>
    <scope>NUCLEOTIDE SEQUENCE</scope>
    <source>
        <strain evidence="1">MA461A</strain>
    </source>
</reference>
<evidence type="ECO:0000313" key="2">
    <source>
        <dbReference type="Proteomes" id="UP000789920"/>
    </source>
</evidence>
<name>A0ACA9NXA1_9GLOM</name>
<feature type="non-terminal residue" evidence="1">
    <location>
        <position position="874"/>
    </location>
</feature>
<keyword evidence="2" id="KW-1185">Reference proteome</keyword>
<dbReference type="EMBL" id="CAJVQC010017089">
    <property type="protein sequence ID" value="CAG8682066.1"/>
    <property type="molecule type" value="Genomic_DNA"/>
</dbReference>